<evidence type="ECO:0000313" key="3">
    <source>
        <dbReference type="Proteomes" id="UP000188184"/>
    </source>
</evidence>
<evidence type="ECO:0000256" key="1">
    <source>
        <dbReference type="SAM" id="MobiDB-lite"/>
    </source>
</evidence>
<keyword evidence="2" id="KW-0614">Plasmid</keyword>
<sequence>MTNKRVRKRGKIVCERSQFFTYFYERKRYSERAKTSQVEWKCQLRLRNQPFAKRFPEEGSSLVALRDQLGHNSIETSSLYTAILRRMDSNGSPAGEMNGKDIESRKADNASDSLLRRHRKQEHSPFWSGAFFNGTD</sequence>
<evidence type="ECO:0000313" key="2">
    <source>
        <dbReference type="EMBL" id="AQQ55316.1"/>
    </source>
</evidence>
<reference evidence="2 3" key="1">
    <citation type="submission" date="2017-02" db="EMBL/GenBank/DDBJ databases">
        <title>The complete genomic sequence of a novel cold adapted crude oil-degrading bacterium Planococcus qaidamina Y42.</title>
        <authorList>
            <person name="Yang R."/>
        </authorList>
    </citation>
    <scope>NUCLEOTIDE SEQUENCE [LARGE SCALE GENOMIC DNA]</scope>
    <source>
        <strain evidence="2 3">Y42</strain>
        <plasmid evidence="2 3">unnamed1</plasmid>
    </source>
</reference>
<dbReference type="EMBL" id="CP019641">
    <property type="protein sequence ID" value="AQQ55316.1"/>
    <property type="molecule type" value="Genomic_DNA"/>
</dbReference>
<accession>A0A1Q2L4G6</accession>
<dbReference type="KEGG" id="pmar:B0X71_19265"/>
<geneLocation type="plasmid" evidence="2 3">
    <name>unnamed1</name>
</geneLocation>
<name>A0A1Q2L4G6_9BACL</name>
<keyword evidence="3" id="KW-1185">Reference proteome</keyword>
<dbReference type="AlphaFoldDB" id="A0A1Q2L4G6"/>
<organism evidence="2 3">
    <name type="scientific">Planococcus lenghuensis</name>
    <dbReference type="NCBI Taxonomy" id="2213202"/>
    <lineage>
        <taxon>Bacteria</taxon>
        <taxon>Bacillati</taxon>
        <taxon>Bacillota</taxon>
        <taxon>Bacilli</taxon>
        <taxon>Bacillales</taxon>
        <taxon>Caryophanaceae</taxon>
        <taxon>Planococcus</taxon>
    </lineage>
</organism>
<gene>
    <name evidence="2" type="ORF">B0X71_19265</name>
</gene>
<feature type="compositionally biased region" description="Basic and acidic residues" evidence="1">
    <location>
        <begin position="98"/>
        <end position="109"/>
    </location>
</feature>
<protein>
    <submittedName>
        <fullName evidence="2">Uncharacterized protein</fullName>
    </submittedName>
</protein>
<proteinExistence type="predicted"/>
<feature type="region of interest" description="Disordered" evidence="1">
    <location>
        <begin position="89"/>
        <end position="121"/>
    </location>
</feature>
<dbReference type="Proteomes" id="UP000188184">
    <property type="component" value="Plasmid unnamed1"/>
</dbReference>